<dbReference type="EMBL" id="VSSQ01034026">
    <property type="protein sequence ID" value="MPM85825.1"/>
    <property type="molecule type" value="Genomic_DNA"/>
</dbReference>
<evidence type="ECO:0000313" key="2">
    <source>
        <dbReference type="EMBL" id="MPM85825.1"/>
    </source>
</evidence>
<comment type="caution">
    <text evidence="2">The sequence shown here is derived from an EMBL/GenBank/DDBJ whole genome shotgun (WGS) entry which is preliminary data.</text>
</comment>
<reference evidence="2" key="1">
    <citation type="submission" date="2019-08" db="EMBL/GenBank/DDBJ databases">
        <authorList>
            <person name="Kucharzyk K."/>
            <person name="Murdoch R.W."/>
            <person name="Higgins S."/>
            <person name="Loffler F."/>
        </authorList>
    </citation>
    <scope>NUCLEOTIDE SEQUENCE</scope>
</reference>
<sequence length="259" mass="28232">MRKYLTSLMILFTLLLALGGMYLPSLLLDRQQAAVMEESGIVDAPSANKAEEAPGNTTQGQDSPTTEETMLTSEEIFTISKSYNQDTDWLFCDPTAGQLSSDEAIDRAIETVKGFCEQGILPESYANVSSLDRKVVQGTKAFAQPSELDAAPKLGCWIITFGTKVKEGSLELYLNAVTGQILQVSATYSSDLSNDLGDVSAILDKYLDYLGIDGKMNASSHWSDDSVAGYYFKDFQSGIVVKQIKNESNGDQDLIIRIS</sequence>
<protein>
    <submittedName>
        <fullName evidence="2">Uncharacterized protein</fullName>
    </submittedName>
</protein>
<evidence type="ECO:0000256" key="1">
    <source>
        <dbReference type="SAM" id="MobiDB-lite"/>
    </source>
</evidence>
<gene>
    <name evidence="2" type="ORF">SDC9_132907</name>
</gene>
<proteinExistence type="predicted"/>
<dbReference type="AlphaFoldDB" id="A0A645D9E2"/>
<feature type="region of interest" description="Disordered" evidence="1">
    <location>
        <begin position="45"/>
        <end position="67"/>
    </location>
</feature>
<name>A0A645D9E2_9ZZZZ</name>
<organism evidence="2">
    <name type="scientific">bioreactor metagenome</name>
    <dbReference type="NCBI Taxonomy" id="1076179"/>
    <lineage>
        <taxon>unclassified sequences</taxon>
        <taxon>metagenomes</taxon>
        <taxon>ecological metagenomes</taxon>
    </lineage>
</organism>
<feature type="compositionally biased region" description="Polar residues" evidence="1">
    <location>
        <begin position="55"/>
        <end position="67"/>
    </location>
</feature>
<accession>A0A645D9E2</accession>